<evidence type="ECO:0000259" key="12">
    <source>
        <dbReference type="PROSITE" id="PS50906"/>
    </source>
</evidence>
<evidence type="ECO:0000313" key="13">
    <source>
        <dbReference type="EMBL" id="MBA9007580.1"/>
    </source>
</evidence>
<dbReference type="PROSITE" id="PS50109">
    <property type="entry name" value="HIS_KIN"/>
    <property type="match status" value="1"/>
</dbReference>
<dbReference type="Proteomes" id="UP000539313">
    <property type="component" value="Unassembled WGS sequence"/>
</dbReference>
<feature type="compositionally biased region" description="Basic and acidic residues" evidence="10">
    <location>
        <begin position="791"/>
        <end position="800"/>
    </location>
</feature>
<keyword evidence="5" id="KW-0808">Transferase</keyword>
<feature type="compositionally biased region" description="Acidic residues" evidence="10">
    <location>
        <begin position="781"/>
        <end position="790"/>
    </location>
</feature>
<keyword evidence="14" id="KW-1185">Reference proteome</keyword>
<evidence type="ECO:0000256" key="1">
    <source>
        <dbReference type="ARBA" id="ARBA00000085"/>
    </source>
</evidence>
<evidence type="ECO:0000256" key="9">
    <source>
        <dbReference type="ARBA" id="ARBA00023012"/>
    </source>
</evidence>
<comment type="catalytic activity">
    <reaction evidence="1">
        <text>ATP + protein L-histidine = ADP + protein N-phospho-L-histidine.</text>
        <dbReference type="EC" id="2.7.13.3"/>
    </reaction>
</comment>
<dbReference type="SUPFAM" id="SSF55874">
    <property type="entry name" value="ATPase domain of HSP90 chaperone/DNA topoisomerase II/histidine kinase"/>
    <property type="match status" value="1"/>
</dbReference>
<evidence type="ECO:0000256" key="8">
    <source>
        <dbReference type="ARBA" id="ARBA00022989"/>
    </source>
</evidence>
<dbReference type="InterPro" id="IPR013587">
    <property type="entry name" value="Nitrate/nitrite_sensing"/>
</dbReference>
<dbReference type="InterPro" id="IPR003594">
    <property type="entry name" value="HATPase_dom"/>
</dbReference>
<keyword evidence="9" id="KW-0902">Two-component regulatory system</keyword>
<feature type="region of interest" description="Disordered" evidence="10">
    <location>
        <begin position="649"/>
        <end position="833"/>
    </location>
</feature>
<feature type="compositionally biased region" description="Low complexity" evidence="10">
    <location>
        <begin position="649"/>
        <end position="670"/>
    </location>
</feature>
<sequence>MRIRNTRLRTKIAALLLSLTALWAFAAWVTLREGVNLLWVSTLDRAIAQPTDPLLAELQTERRLSVIRIAKPGAQQDRELREQRARTDRWRKTVVRQARGGNVDRAADEVLERRIDEMLGLLNRLDEGRRAIDSGAWNRTQAIQLYSDVIESVFRVYDSLATLDDENFAERTRNLVELNRSWELLSQEDALLAGALTTGRLTAAEHSEFTQIVGTRRHAIEKAAVQLQNGDPIAHRQLTGSATLARVRGLEDVVMQRGLRGPRPPVTVEQWNAAAPPAIAELRQTIQRSGDRLVEDATPIAAGVIARLALAGGLGLIAVIASIVISITTARALVRQLERLRDAAWELANERLPGVVERLGHGERVDVAAEAPPLRFGDDEIGQVGKAFNAVQETAIRTAVEQAELRRSFRDMLLSLARRSQTLVHRQLTLLDAMERREMPDRDMEDLFRLDHLATRMRRNAENLIVLSGSTPARAWRRAVPMVDVVRAAVAEIEDYTRVTVLPFGPVGLAGRAVGDVTHLLAELIENAVSFSPPYTTVQVGGHPVASGYAIEIEDRGLGMTDEKLAEINHRIVDPPEFNISGSVQLGLYVVGRLAERYQVRVQLKRSAYGGTTAVVLIPHDLVVENVEDELSRRSDGVPALVTAPTAAPSGAVQSSAPAAPPAISAVPEPLTGAAPEPPSAPESLPAPVPLPVRQGSGRHARPVSEPVPPAGEPADEPQTADRPHSAGEPSPATAENSGSPMPENPHPVPETARTPGGLPMRVPQTNLVPQLRTEAPITAADEDAEEDEDLLRSPEEIRRIVGAYQSGTRRGRSDAAKAAPRTDRDDDGEPES</sequence>
<evidence type="ECO:0000259" key="11">
    <source>
        <dbReference type="PROSITE" id="PS50109"/>
    </source>
</evidence>
<keyword evidence="4" id="KW-0597">Phosphoprotein</keyword>
<dbReference type="PANTHER" id="PTHR45436">
    <property type="entry name" value="SENSOR HISTIDINE KINASE YKOH"/>
    <property type="match status" value="1"/>
</dbReference>
<reference evidence="13 14" key="1">
    <citation type="submission" date="2020-08" db="EMBL/GenBank/DDBJ databases">
        <title>Sequencing the genomes of 1000 actinobacteria strains.</title>
        <authorList>
            <person name="Klenk H.-P."/>
        </authorList>
    </citation>
    <scope>NUCLEOTIDE SEQUENCE [LARGE SCALE GENOMIC DNA]</scope>
    <source>
        <strain evidence="13 14">DSM 45823</strain>
    </source>
</reference>
<evidence type="ECO:0000256" key="10">
    <source>
        <dbReference type="SAM" id="MobiDB-lite"/>
    </source>
</evidence>
<feature type="compositionally biased region" description="Basic and acidic residues" evidence="10">
    <location>
        <begin position="812"/>
        <end position="825"/>
    </location>
</feature>
<keyword evidence="8" id="KW-1133">Transmembrane helix</keyword>
<evidence type="ECO:0000256" key="7">
    <source>
        <dbReference type="ARBA" id="ARBA00022777"/>
    </source>
</evidence>
<dbReference type="InterPro" id="IPR005467">
    <property type="entry name" value="His_kinase_dom"/>
</dbReference>
<evidence type="ECO:0000256" key="3">
    <source>
        <dbReference type="ARBA" id="ARBA00012438"/>
    </source>
</evidence>
<keyword evidence="6" id="KW-0812">Transmembrane</keyword>
<accession>A0A7W3N4X2</accession>
<feature type="domain" description="NIT" evidence="12">
    <location>
        <begin position="49"/>
        <end position="300"/>
    </location>
</feature>
<dbReference type="InterPro" id="IPR036890">
    <property type="entry name" value="HATPase_C_sf"/>
</dbReference>
<dbReference type="GO" id="GO:0004673">
    <property type="term" value="F:protein histidine kinase activity"/>
    <property type="evidence" value="ECO:0007669"/>
    <property type="project" value="UniProtKB-EC"/>
</dbReference>
<comment type="caution">
    <text evidence="13">The sequence shown here is derived from an EMBL/GenBank/DDBJ whole genome shotgun (WGS) entry which is preliminary data.</text>
</comment>
<dbReference type="SMART" id="SM00387">
    <property type="entry name" value="HATPase_c"/>
    <property type="match status" value="1"/>
</dbReference>
<dbReference type="EMBL" id="JACJII010000001">
    <property type="protein sequence ID" value="MBA9007580.1"/>
    <property type="molecule type" value="Genomic_DNA"/>
</dbReference>
<evidence type="ECO:0000256" key="5">
    <source>
        <dbReference type="ARBA" id="ARBA00022679"/>
    </source>
</evidence>
<organism evidence="13 14">
    <name type="scientific">Thermomonospora cellulosilytica</name>
    <dbReference type="NCBI Taxonomy" id="1411118"/>
    <lineage>
        <taxon>Bacteria</taxon>
        <taxon>Bacillati</taxon>
        <taxon>Actinomycetota</taxon>
        <taxon>Actinomycetes</taxon>
        <taxon>Streptosporangiales</taxon>
        <taxon>Thermomonosporaceae</taxon>
        <taxon>Thermomonospora</taxon>
    </lineage>
</organism>
<dbReference type="Pfam" id="PF02518">
    <property type="entry name" value="HATPase_c"/>
    <property type="match status" value="1"/>
</dbReference>
<proteinExistence type="predicted"/>
<dbReference type="RefSeq" id="WP_182708105.1">
    <property type="nucleotide sequence ID" value="NZ_JACJII010000001.1"/>
</dbReference>
<evidence type="ECO:0000256" key="2">
    <source>
        <dbReference type="ARBA" id="ARBA00004370"/>
    </source>
</evidence>
<dbReference type="SMART" id="SM00304">
    <property type="entry name" value="HAMP"/>
    <property type="match status" value="1"/>
</dbReference>
<dbReference type="Gene3D" id="3.30.565.10">
    <property type="entry name" value="Histidine kinase-like ATPase, C-terminal domain"/>
    <property type="match status" value="1"/>
</dbReference>
<feature type="domain" description="Histidine kinase" evidence="11">
    <location>
        <begin position="517"/>
        <end position="622"/>
    </location>
</feature>
<dbReference type="GO" id="GO:0000160">
    <property type="term" value="P:phosphorelay signal transduction system"/>
    <property type="evidence" value="ECO:0007669"/>
    <property type="project" value="UniProtKB-KW"/>
</dbReference>
<name>A0A7W3N4X2_9ACTN</name>
<evidence type="ECO:0000256" key="4">
    <source>
        <dbReference type="ARBA" id="ARBA00022553"/>
    </source>
</evidence>
<dbReference type="InterPro" id="IPR050428">
    <property type="entry name" value="TCS_sensor_his_kinase"/>
</dbReference>
<keyword evidence="8" id="KW-0472">Membrane</keyword>
<keyword evidence="7" id="KW-0418">Kinase</keyword>
<dbReference type="EC" id="2.7.13.3" evidence="3"/>
<dbReference type="Gene3D" id="6.10.340.10">
    <property type="match status" value="1"/>
</dbReference>
<protein>
    <recommendedName>
        <fullName evidence="3">histidine kinase</fullName>
        <ecNumber evidence="3">2.7.13.3</ecNumber>
    </recommendedName>
</protein>
<gene>
    <name evidence="13" type="ORF">HNR21_006462</name>
</gene>
<dbReference type="GO" id="GO:0005886">
    <property type="term" value="C:plasma membrane"/>
    <property type="evidence" value="ECO:0007669"/>
    <property type="project" value="TreeGrafter"/>
</dbReference>
<dbReference type="AlphaFoldDB" id="A0A7W3N4X2"/>
<dbReference type="Pfam" id="PF08376">
    <property type="entry name" value="NIT"/>
    <property type="match status" value="1"/>
</dbReference>
<dbReference type="InterPro" id="IPR003660">
    <property type="entry name" value="HAMP_dom"/>
</dbReference>
<dbReference type="PANTHER" id="PTHR45436:SF5">
    <property type="entry name" value="SENSOR HISTIDINE KINASE TRCS"/>
    <property type="match status" value="1"/>
</dbReference>
<evidence type="ECO:0000256" key="6">
    <source>
        <dbReference type="ARBA" id="ARBA00022692"/>
    </source>
</evidence>
<comment type="subcellular location">
    <subcellularLocation>
        <location evidence="2">Membrane</location>
    </subcellularLocation>
</comment>
<dbReference type="PROSITE" id="PS50906">
    <property type="entry name" value="NIT"/>
    <property type="match status" value="1"/>
</dbReference>
<evidence type="ECO:0000313" key="14">
    <source>
        <dbReference type="Proteomes" id="UP000539313"/>
    </source>
</evidence>
<feature type="compositionally biased region" description="Pro residues" evidence="10">
    <location>
        <begin position="676"/>
        <end position="691"/>
    </location>
</feature>
<dbReference type="InterPro" id="IPR010910">
    <property type="entry name" value="Nitrate/nitrite_sensing_bac"/>
</dbReference>